<feature type="non-terminal residue" evidence="3">
    <location>
        <position position="1"/>
    </location>
</feature>
<evidence type="ECO:0000259" key="1">
    <source>
        <dbReference type="Pfam" id="PF13456"/>
    </source>
</evidence>
<dbReference type="InterPro" id="IPR041588">
    <property type="entry name" value="Integrase_H2C2"/>
</dbReference>
<dbReference type="PANTHER" id="PTHR48475">
    <property type="entry name" value="RIBONUCLEASE H"/>
    <property type="match status" value="1"/>
</dbReference>
<sequence>MPYYSYVKELMKHFEKITFQHIPHEENQMVDTLATVFSMFEIGQEGEVPILKIRYREYPHGIMENNKRTLRKLAMSFFLNGDVLYKRNSDITFLLCVDAREEIHEGVFETHANGYAMAKKILKAGYYWAKMEADCCDHVRKCHKCQIYIDNNCVPLAPLNTLTKP</sequence>
<name>A0A371GBV7_MUCPR</name>
<feature type="domain" description="Integrase zinc-binding" evidence="2">
    <location>
        <begin position="101"/>
        <end position="147"/>
    </location>
</feature>
<dbReference type="Gene3D" id="3.30.420.10">
    <property type="entry name" value="Ribonuclease H-like superfamily/Ribonuclease H"/>
    <property type="match status" value="1"/>
</dbReference>
<dbReference type="Proteomes" id="UP000257109">
    <property type="component" value="Unassembled WGS sequence"/>
</dbReference>
<reference evidence="3" key="1">
    <citation type="submission" date="2018-05" db="EMBL/GenBank/DDBJ databases">
        <title>Draft genome of Mucuna pruriens seed.</title>
        <authorList>
            <person name="Nnadi N.E."/>
            <person name="Vos R."/>
            <person name="Hasami M.H."/>
            <person name="Devisetty U.K."/>
            <person name="Aguiy J.C."/>
        </authorList>
    </citation>
    <scope>NUCLEOTIDE SEQUENCE [LARGE SCALE GENOMIC DNA]</scope>
    <source>
        <strain evidence="3">JCA_2017</strain>
    </source>
</reference>
<evidence type="ECO:0008006" key="5">
    <source>
        <dbReference type="Google" id="ProtNLM"/>
    </source>
</evidence>
<organism evidence="3 4">
    <name type="scientific">Mucuna pruriens</name>
    <name type="common">Velvet bean</name>
    <name type="synonym">Dolichos pruriens</name>
    <dbReference type="NCBI Taxonomy" id="157652"/>
    <lineage>
        <taxon>Eukaryota</taxon>
        <taxon>Viridiplantae</taxon>
        <taxon>Streptophyta</taxon>
        <taxon>Embryophyta</taxon>
        <taxon>Tracheophyta</taxon>
        <taxon>Spermatophyta</taxon>
        <taxon>Magnoliopsida</taxon>
        <taxon>eudicotyledons</taxon>
        <taxon>Gunneridae</taxon>
        <taxon>Pentapetalae</taxon>
        <taxon>rosids</taxon>
        <taxon>fabids</taxon>
        <taxon>Fabales</taxon>
        <taxon>Fabaceae</taxon>
        <taxon>Papilionoideae</taxon>
        <taxon>50 kb inversion clade</taxon>
        <taxon>NPAAA clade</taxon>
        <taxon>indigoferoid/millettioid clade</taxon>
        <taxon>Phaseoleae</taxon>
        <taxon>Mucuna</taxon>
    </lineage>
</organism>
<dbReference type="GO" id="GO:0003676">
    <property type="term" value="F:nucleic acid binding"/>
    <property type="evidence" value="ECO:0007669"/>
    <property type="project" value="InterPro"/>
</dbReference>
<gene>
    <name evidence="3" type="ORF">CR513_30443</name>
</gene>
<dbReference type="Pfam" id="PF17921">
    <property type="entry name" value="Integrase_H2C2"/>
    <property type="match status" value="1"/>
</dbReference>
<evidence type="ECO:0000259" key="2">
    <source>
        <dbReference type="Pfam" id="PF17921"/>
    </source>
</evidence>
<dbReference type="InterPro" id="IPR036397">
    <property type="entry name" value="RNaseH_sf"/>
</dbReference>
<dbReference type="PANTHER" id="PTHR48475:SF1">
    <property type="entry name" value="RNASE H TYPE-1 DOMAIN-CONTAINING PROTEIN"/>
    <property type="match status" value="1"/>
</dbReference>
<dbReference type="Pfam" id="PF13456">
    <property type="entry name" value="RVT_3"/>
    <property type="match status" value="1"/>
</dbReference>
<comment type="caution">
    <text evidence="3">The sequence shown here is derived from an EMBL/GenBank/DDBJ whole genome shotgun (WGS) entry which is preliminary data.</text>
</comment>
<evidence type="ECO:0000313" key="4">
    <source>
        <dbReference type="Proteomes" id="UP000257109"/>
    </source>
</evidence>
<dbReference type="GO" id="GO:0004523">
    <property type="term" value="F:RNA-DNA hybrid ribonuclease activity"/>
    <property type="evidence" value="ECO:0007669"/>
    <property type="project" value="InterPro"/>
</dbReference>
<protein>
    <recommendedName>
        <fullName evidence="5">Integrase zinc-binding domain-containing protein</fullName>
    </recommendedName>
</protein>
<dbReference type="EMBL" id="QJKJ01006075">
    <property type="protein sequence ID" value="RDX88011.1"/>
    <property type="molecule type" value="Genomic_DNA"/>
</dbReference>
<keyword evidence="4" id="KW-1185">Reference proteome</keyword>
<accession>A0A371GBV7</accession>
<dbReference type="AlphaFoldDB" id="A0A371GBV7"/>
<dbReference type="Gene3D" id="1.10.340.70">
    <property type="match status" value="1"/>
</dbReference>
<feature type="domain" description="RNase H type-1" evidence="1">
    <location>
        <begin position="3"/>
        <end position="35"/>
    </location>
</feature>
<evidence type="ECO:0000313" key="3">
    <source>
        <dbReference type="EMBL" id="RDX88011.1"/>
    </source>
</evidence>
<dbReference type="InterPro" id="IPR002156">
    <property type="entry name" value="RNaseH_domain"/>
</dbReference>
<proteinExistence type="predicted"/>